<dbReference type="SUPFAM" id="SSF52540">
    <property type="entry name" value="P-loop containing nucleoside triphosphate hydrolases"/>
    <property type="match status" value="1"/>
</dbReference>
<feature type="region of interest" description="Disordered" evidence="1">
    <location>
        <begin position="1"/>
        <end position="21"/>
    </location>
</feature>
<name>A0A384ZXD2_9CAUD</name>
<dbReference type="EMBL" id="MH460461">
    <property type="protein sequence ID" value="AXG66920.1"/>
    <property type="molecule type" value="Genomic_DNA"/>
</dbReference>
<organism evidence="2 3">
    <name type="scientific">Dickeya phage vB_DsoM_JA29</name>
    <dbReference type="NCBI Taxonomy" id="2283031"/>
    <lineage>
        <taxon>Viruses</taxon>
        <taxon>Duplodnaviria</taxon>
        <taxon>Heunggongvirae</taxon>
        <taxon>Uroviricota</taxon>
        <taxon>Caudoviricetes</taxon>
        <taxon>Salmondvirus</taxon>
        <taxon>Salmondvirus JA29</taxon>
    </lineage>
</organism>
<dbReference type="Proteomes" id="UP000263326">
    <property type="component" value="Segment"/>
</dbReference>
<evidence type="ECO:0000313" key="3">
    <source>
        <dbReference type="Proteomes" id="UP000263326"/>
    </source>
</evidence>
<dbReference type="InterPro" id="IPR050238">
    <property type="entry name" value="DNA_Rep/Repair_Clamp_Loader"/>
</dbReference>
<accession>A0A384ZXD2</accession>
<dbReference type="InterPro" id="IPR027417">
    <property type="entry name" value="P-loop_NTPase"/>
</dbReference>
<dbReference type="Pfam" id="PF13177">
    <property type="entry name" value="DNA_pol3_delta2"/>
    <property type="match status" value="1"/>
</dbReference>
<proteinExistence type="predicted"/>
<dbReference type="Gene3D" id="3.40.50.300">
    <property type="entry name" value="P-loop containing nucleotide triphosphate hydrolases"/>
    <property type="match status" value="1"/>
</dbReference>
<protein>
    <submittedName>
        <fullName evidence="2">Putative DNA polymerase III</fullName>
    </submittedName>
</protein>
<evidence type="ECO:0000313" key="2">
    <source>
        <dbReference type="EMBL" id="AXG66920.1"/>
    </source>
</evidence>
<evidence type="ECO:0000256" key="1">
    <source>
        <dbReference type="SAM" id="MobiDB-lite"/>
    </source>
</evidence>
<dbReference type="Gene3D" id="1.10.8.60">
    <property type="match status" value="1"/>
</dbReference>
<dbReference type="PANTHER" id="PTHR11669:SF0">
    <property type="entry name" value="PROTEIN STICHEL-LIKE 2"/>
    <property type="match status" value="1"/>
</dbReference>
<reference evidence="2 3" key="1">
    <citation type="journal article" date="2018" name="Front. Microbiol.">
        <title>Jumbo Bacteriophages Are Represented Within an Increasing Diversity of Environmental Viruses Infecting the Emerging Phytopathogen, Dickeya solani.</title>
        <authorList>
            <person name="Day A.W."/>
            <person name="Ahn J."/>
            <person name="Salmond G.P.C."/>
        </authorList>
    </citation>
    <scope>NUCLEOTIDE SEQUENCE [LARGE SCALE GENOMIC DNA]</scope>
</reference>
<dbReference type="PANTHER" id="PTHR11669">
    <property type="entry name" value="REPLICATION FACTOR C / DNA POLYMERASE III GAMMA-TAU SUBUNIT"/>
    <property type="match status" value="1"/>
</dbReference>
<sequence>MTKAKRRIIEEKDTKKKKKKKTSDSFELSTINFANKYRPKGIEDFIGQEHIHKQYRGWLKTKTFPSVMLISGHLGSGKTTFGNIIGKTVNCDTLNACGECPSCKAFDSGFHPDILTYDMGNDSGKVEGAQRIIESSTLSPMYRRRVYILDEAHLMTTQAESKFLIPLENPAPHTIWVLISTDPQKIKSTILSRCVKLPINPIDPEVIAERLEVIAKAEKILPKDKKELKEARAAIRTIAEYSGGQLRGAIGLFQTVYSSVKGGEEFNTDLVLDMAASDPEINLGDMAVNFVTGYLKMDLIEIIRTVRGSADIRGLLHKSRWLLHYILGDIAKTNKFQTAELRKFNDNRKKAKFNIEPIAIIYLQKALCDIELAINSTSIPVEVMFESTITGLMSDIYSGKLSIKLK</sequence>
<dbReference type="GO" id="GO:0006261">
    <property type="term" value="P:DNA-templated DNA replication"/>
    <property type="evidence" value="ECO:0007669"/>
    <property type="project" value="TreeGrafter"/>
</dbReference>
<gene>
    <name evidence="2" type="ORF">JA29_194</name>
</gene>
<keyword evidence="3" id="KW-1185">Reference proteome</keyword>